<dbReference type="GO" id="GO:0005975">
    <property type="term" value="P:carbohydrate metabolic process"/>
    <property type="evidence" value="ECO:0007669"/>
    <property type="project" value="InterPro"/>
</dbReference>
<keyword evidence="1" id="KW-1133">Transmembrane helix</keyword>
<keyword evidence="1" id="KW-0812">Transmembrane</keyword>
<dbReference type="SUPFAM" id="SSF88713">
    <property type="entry name" value="Glycoside hydrolase/deacetylase"/>
    <property type="match status" value="1"/>
</dbReference>
<dbReference type="EMBL" id="FNFP01000001">
    <property type="protein sequence ID" value="SDJ86621.1"/>
    <property type="molecule type" value="Genomic_DNA"/>
</dbReference>
<dbReference type="InterPro" id="IPR018763">
    <property type="entry name" value="DUF2334"/>
</dbReference>
<dbReference type="CDD" id="cd10923">
    <property type="entry name" value="CE4_COG5298"/>
    <property type="match status" value="1"/>
</dbReference>
<dbReference type="Pfam" id="PF10096">
    <property type="entry name" value="DUF2334"/>
    <property type="match status" value="1"/>
</dbReference>
<dbReference type="STRING" id="393762.SAMN05660472_00142"/>
<sequence length="580" mass="66818">MGVCKEKLGFMITITIAGILLISLFSTSTSVKAHRGLVKETPNILVVFSSRNDEIDEHQRILDMLLGGFTDNIVFKASSQVVKNDLEEVTHLFYYGQQREVLPQTFLEIVGDYTGVMVVIGYNVEQIGNRFSFLDLLTDKAIIHQITLGDNPNKQLSFIPQIIFNIALVDNQKARVLLLGKNKNNEYPVFVQHGKNYYLASHYIKSPFSIAFAEVLYEVFQEEGQVQNPAYIRLEDIHPLVDPEKMMDIAKILKEKNIPYMITVIPVYTNPETGRRYHFSDSPKLLRVLKYMQRNGGSIVLHGYTHQFRLSETGEGFEFWDVEYNMPIYHGQDDEVVVKTREDFSSEEEYEDYLSQQKAFERNYIETRITRGIQELANYGLYPLAFEAPHYTMSQHGYEVISEYFSTYVGQLQISDDDWRIMTTVPYMTKPTFLHGMTLIPETIGYVDPDNPQSIEKMLSLAQDYQFVRDGMVGGFYHPYLGVELFIELIEEIEKIPNISWIDLREINNRVNAENVEIISKNGQLFVNINRVGLFLTSRDYLAYHIKVVIKTVMWGIAGIGSSAVIIFIFSIFISQNRNK</sequence>
<feature type="transmembrane region" description="Helical" evidence="1">
    <location>
        <begin position="553"/>
        <end position="574"/>
    </location>
</feature>
<proteinExistence type="predicted"/>
<reference evidence="2 3" key="1">
    <citation type="submission" date="2016-10" db="EMBL/GenBank/DDBJ databases">
        <authorList>
            <person name="de Groot N.N."/>
        </authorList>
    </citation>
    <scope>NUCLEOTIDE SEQUENCE [LARGE SCALE GENOMIC DNA]</scope>
    <source>
        <strain evidence="2 3">DSM 18346</strain>
    </source>
</reference>
<dbReference type="RefSeq" id="WP_090548871.1">
    <property type="nucleotide sequence ID" value="NZ_FNFP01000001.1"/>
</dbReference>
<evidence type="ECO:0000256" key="1">
    <source>
        <dbReference type="SAM" id="Phobius"/>
    </source>
</evidence>
<dbReference type="Gene3D" id="3.20.20.370">
    <property type="entry name" value="Glycoside hydrolase/deacetylase"/>
    <property type="match status" value="1"/>
</dbReference>
<keyword evidence="1" id="KW-0472">Membrane</keyword>
<dbReference type="InterPro" id="IPR011330">
    <property type="entry name" value="Glyco_hydro/deAcase_b/a-brl"/>
</dbReference>
<dbReference type="AlphaFoldDB" id="A0A1G8X845"/>
<dbReference type="OrthoDB" id="2339428at2"/>
<accession>A0A1G8X845</accession>
<evidence type="ECO:0000313" key="3">
    <source>
        <dbReference type="Proteomes" id="UP000198718"/>
    </source>
</evidence>
<evidence type="ECO:0000313" key="2">
    <source>
        <dbReference type="EMBL" id="SDJ86621.1"/>
    </source>
</evidence>
<name>A0A1G8X845_9FIRM</name>
<protein>
    <submittedName>
        <fullName evidence="2">Uncharacterized protein YdaL</fullName>
    </submittedName>
</protein>
<keyword evidence="3" id="KW-1185">Reference proteome</keyword>
<gene>
    <name evidence="2" type="ORF">SAMN05660472_00142</name>
</gene>
<dbReference type="Proteomes" id="UP000198718">
    <property type="component" value="Unassembled WGS sequence"/>
</dbReference>
<organism evidence="2 3">
    <name type="scientific">Natronincola ferrireducens</name>
    <dbReference type="NCBI Taxonomy" id="393762"/>
    <lineage>
        <taxon>Bacteria</taxon>
        <taxon>Bacillati</taxon>
        <taxon>Bacillota</taxon>
        <taxon>Clostridia</taxon>
        <taxon>Peptostreptococcales</taxon>
        <taxon>Natronincolaceae</taxon>
        <taxon>Natronincola</taxon>
    </lineage>
</organism>